<dbReference type="OrthoDB" id="9797850at2"/>
<name>A0A1S1NNU1_9GAMM</name>
<dbReference type="Gene3D" id="3.40.50.1980">
    <property type="entry name" value="Nitrogenase molybdenum iron protein domain"/>
    <property type="match status" value="2"/>
</dbReference>
<gene>
    <name evidence="1" type="ORF">FY550_16245</name>
</gene>
<dbReference type="KEGG" id="kuy:FY550_16245"/>
<dbReference type="AlphaFoldDB" id="A0A1S1NNU1"/>
<dbReference type="SUPFAM" id="SSF53807">
    <property type="entry name" value="Helical backbone' metal receptor"/>
    <property type="match status" value="1"/>
</dbReference>
<keyword evidence="2" id="KW-1185">Reference proteome</keyword>
<sequence>MASHTHYPLTIDNCGRSLTFRQAPQRLVTLGQLESELMLSLGVADRMVGTAVWFGPVRPSLRQANQTVPRLSEDVPSFESVTRLRPDLVAAQFTYHLGTHGEVATRDQFEQLGIHTWVSPSDCIGKQVTESSNSDGSRSRPFTMAMIDQEITQLARILDVQARGKTLIDQLHQRIARVRAEAALPRGSDRPTVVYWFSSPRLQGDPWVAGNDGAPGVISRTLGLDNIIDSAQEWPAVSWERIATLDPDIIVIADMNRRRFPADDVRKKLDFLHHDPVARELDAVKQGHIITVEAQGLNPSMRVVDAIETIGRQLADFRAAGS</sequence>
<dbReference type="InterPro" id="IPR002491">
    <property type="entry name" value="ABC_transptr_periplasmic_BD"/>
</dbReference>
<dbReference type="PANTHER" id="PTHR30535:SF7">
    <property type="entry name" value="IRON(III) DICITRATE-BINDING PROTEIN"/>
    <property type="match status" value="1"/>
</dbReference>
<dbReference type="PANTHER" id="PTHR30535">
    <property type="entry name" value="VITAMIN B12-BINDING PROTEIN"/>
    <property type="match status" value="1"/>
</dbReference>
<dbReference type="PROSITE" id="PS50983">
    <property type="entry name" value="FE_B12_PBP"/>
    <property type="match status" value="1"/>
</dbReference>
<reference evidence="1 2" key="1">
    <citation type="submission" date="2019-08" db="EMBL/GenBank/DDBJ databases">
        <title>Complete genome sequence of Kushneria sp. YCWA18, a halophilic phosphate-solubilizing bacterium isolated from Daqiao saltern in China.</title>
        <authorList>
            <person name="Du G.-X."/>
            <person name="Qu L.-Y."/>
        </authorList>
    </citation>
    <scope>NUCLEOTIDE SEQUENCE [LARGE SCALE GENOMIC DNA]</scope>
    <source>
        <strain evidence="1 2">YCWA18</strain>
    </source>
</reference>
<protein>
    <submittedName>
        <fullName evidence="1">ABC transporter substrate-binding protein</fullName>
    </submittedName>
</protein>
<dbReference type="STRING" id="657387.BH688_12445"/>
<evidence type="ECO:0000313" key="2">
    <source>
        <dbReference type="Proteomes" id="UP000322553"/>
    </source>
</evidence>
<evidence type="ECO:0000313" key="1">
    <source>
        <dbReference type="EMBL" id="QEL12920.1"/>
    </source>
</evidence>
<accession>A0A1S1NNU1</accession>
<proteinExistence type="predicted"/>
<dbReference type="EMBL" id="CP043420">
    <property type="protein sequence ID" value="QEL12920.1"/>
    <property type="molecule type" value="Genomic_DNA"/>
</dbReference>
<dbReference type="Pfam" id="PF01497">
    <property type="entry name" value="Peripla_BP_2"/>
    <property type="match status" value="1"/>
</dbReference>
<organism evidence="1 2">
    <name type="scientific">Kushneria phosphatilytica</name>
    <dbReference type="NCBI Taxonomy" id="657387"/>
    <lineage>
        <taxon>Bacteria</taxon>
        <taxon>Pseudomonadati</taxon>
        <taxon>Pseudomonadota</taxon>
        <taxon>Gammaproteobacteria</taxon>
        <taxon>Oceanospirillales</taxon>
        <taxon>Halomonadaceae</taxon>
        <taxon>Kushneria</taxon>
    </lineage>
</organism>
<dbReference type="InterPro" id="IPR050902">
    <property type="entry name" value="ABC_Transporter_SBP"/>
</dbReference>
<dbReference type="Proteomes" id="UP000322553">
    <property type="component" value="Chromosome"/>
</dbReference>